<dbReference type="EMBL" id="MEXN01000001">
    <property type="protein sequence ID" value="OGD04436.1"/>
    <property type="molecule type" value="Genomic_DNA"/>
</dbReference>
<dbReference type="SMART" id="SM00670">
    <property type="entry name" value="PINc"/>
    <property type="match status" value="1"/>
</dbReference>
<sequence length="140" mass="16139">MIKAVFDTVVFVRSLINPHGRWGELIFKCHDSYELFVSKPIVEEILEVLHRPELGKKFRMERDLDFEKIIEILGQAPYVEIVEEAFVSRDPKDNKFVATAEVARADFLVTEDEDLLVLGEYRGTKIINALEFLGVLRDQG</sequence>
<dbReference type="SUPFAM" id="SSF88723">
    <property type="entry name" value="PIN domain-like"/>
    <property type="match status" value="1"/>
</dbReference>
<evidence type="ECO:0000313" key="2">
    <source>
        <dbReference type="EMBL" id="OGD04436.1"/>
    </source>
</evidence>
<accession>A0A1F4ZEW4</accession>
<gene>
    <name evidence="2" type="ORF">A2989_05410</name>
</gene>
<dbReference type="InterPro" id="IPR002716">
    <property type="entry name" value="PIN_dom"/>
</dbReference>
<organism evidence="2 3">
    <name type="scientific">Candidatus Amesbacteria bacterium RIFCSPLOWO2_01_FULL_48_25</name>
    <dbReference type="NCBI Taxonomy" id="1797259"/>
    <lineage>
        <taxon>Bacteria</taxon>
        <taxon>Candidatus Amesiibacteriota</taxon>
    </lineage>
</organism>
<protein>
    <submittedName>
        <fullName evidence="2">Putative toxin-antitoxin system toxin component, PIN family</fullName>
    </submittedName>
</protein>
<evidence type="ECO:0000313" key="3">
    <source>
        <dbReference type="Proteomes" id="UP000177080"/>
    </source>
</evidence>
<evidence type="ECO:0000259" key="1">
    <source>
        <dbReference type="SMART" id="SM00670"/>
    </source>
</evidence>
<name>A0A1F4ZEW4_9BACT</name>
<proteinExistence type="predicted"/>
<dbReference type="InterPro" id="IPR002850">
    <property type="entry name" value="PIN_toxin-like"/>
</dbReference>
<dbReference type="PANTHER" id="PTHR34610">
    <property type="entry name" value="SSL7007 PROTEIN"/>
    <property type="match status" value="1"/>
</dbReference>
<comment type="caution">
    <text evidence="2">The sequence shown here is derived from an EMBL/GenBank/DDBJ whole genome shotgun (WGS) entry which is preliminary data.</text>
</comment>
<dbReference type="Pfam" id="PF13470">
    <property type="entry name" value="PIN_3"/>
    <property type="match status" value="1"/>
</dbReference>
<dbReference type="STRING" id="1797259.A2989_05410"/>
<dbReference type="InterPro" id="IPR029060">
    <property type="entry name" value="PIN-like_dom_sf"/>
</dbReference>
<reference evidence="2 3" key="1">
    <citation type="journal article" date="2016" name="Nat. Commun.">
        <title>Thousands of microbial genomes shed light on interconnected biogeochemical processes in an aquifer system.</title>
        <authorList>
            <person name="Anantharaman K."/>
            <person name="Brown C.T."/>
            <person name="Hug L.A."/>
            <person name="Sharon I."/>
            <person name="Castelle C.J."/>
            <person name="Probst A.J."/>
            <person name="Thomas B.C."/>
            <person name="Singh A."/>
            <person name="Wilkins M.J."/>
            <person name="Karaoz U."/>
            <person name="Brodie E.L."/>
            <person name="Williams K.H."/>
            <person name="Hubbard S.S."/>
            <person name="Banfield J.F."/>
        </authorList>
    </citation>
    <scope>NUCLEOTIDE SEQUENCE [LARGE SCALE GENOMIC DNA]</scope>
</reference>
<dbReference type="Proteomes" id="UP000177080">
    <property type="component" value="Unassembled WGS sequence"/>
</dbReference>
<dbReference type="PANTHER" id="PTHR34610:SF3">
    <property type="entry name" value="SSL7007 PROTEIN"/>
    <property type="match status" value="1"/>
</dbReference>
<feature type="domain" description="PIN" evidence="1">
    <location>
        <begin position="2"/>
        <end position="117"/>
    </location>
</feature>
<dbReference type="NCBIfam" id="TIGR00305">
    <property type="entry name" value="putative toxin-antitoxin system toxin component, PIN family"/>
    <property type="match status" value="1"/>
</dbReference>
<dbReference type="AlphaFoldDB" id="A0A1F4ZEW4"/>